<reference evidence="3 5" key="1">
    <citation type="journal article" date="2010" name="J. Bacteriol.">
        <title>Complete genome sequence of Halalkalicoccus jeotgali B3(T), an extremely halophilic archaeon.</title>
        <authorList>
            <person name="Roh S.W."/>
            <person name="Nam Y.D."/>
            <person name="Nam S.H."/>
            <person name="Choi S.H."/>
            <person name="Park H.S."/>
            <person name="Bae J.W."/>
        </authorList>
    </citation>
    <scope>NUCLEOTIDE SEQUENCE [LARGE SCALE GENOMIC DNA]</scope>
    <source>
        <strain evidence="3">B3</strain>
        <strain evidence="5">DSM 18796 / CECT 7217 / JCM 14584 / KCTC 4019 / B3</strain>
        <plasmid evidence="5">1</plasmid>
    </source>
</reference>
<feature type="transmembrane region" description="Helical" evidence="1">
    <location>
        <begin position="29"/>
        <end position="47"/>
    </location>
</feature>
<dbReference type="Pfam" id="PF01569">
    <property type="entry name" value="PAP2"/>
    <property type="match status" value="1"/>
</dbReference>
<dbReference type="SUPFAM" id="SSF48317">
    <property type="entry name" value="Acid phosphatase/Vanadium-dependent haloperoxidase"/>
    <property type="match status" value="1"/>
</dbReference>
<protein>
    <submittedName>
        <fullName evidence="3">Phosphoesterase PA-phosphatase related protein</fullName>
    </submittedName>
    <submittedName>
        <fullName evidence="4">Phosphoesterase PA-phosphatase-like protein</fullName>
    </submittedName>
</protein>
<dbReference type="EMBL" id="AOHV01000008">
    <property type="protein sequence ID" value="ELY40854.1"/>
    <property type="molecule type" value="Genomic_DNA"/>
</dbReference>
<feature type="transmembrane region" description="Helical" evidence="1">
    <location>
        <begin position="84"/>
        <end position="115"/>
    </location>
</feature>
<gene>
    <name evidence="3" type="ordered locus">HacjB3_16856</name>
    <name evidence="4" type="ORF">C497_02187</name>
</gene>
<reference evidence="4 6" key="2">
    <citation type="journal article" date="2014" name="PLoS Genet.">
        <title>Phylogenetically driven sequencing of extremely halophilic archaea reveals strategies for static and dynamic osmo-response.</title>
        <authorList>
            <person name="Becker E.A."/>
            <person name="Seitzer P.M."/>
            <person name="Tritt A."/>
            <person name="Larsen D."/>
            <person name="Krusor M."/>
            <person name="Yao A.I."/>
            <person name="Wu D."/>
            <person name="Madern D."/>
            <person name="Eisen J.A."/>
            <person name="Darling A.E."/>
            <person name="Facciotti M.T."/>
        </authorList>
    </citation>
    <scope>NUCLEOTIDE SEQUENCE [LARGE SCALE GENOMIC DNA]</scope>
    <source>
        <strain evidence="4">B3</strain>
        <strain evidence="6">DSM 18796 / CECT 7217 / JCM 14584 / KCTC 4019 / B3</strain>
    </source>
</reference>
<keyword evidence="6" id="KW-1185">Reference proteome</keyword>
<name>D8JBR8_HALJB</name>
<dbReference type="HOGENOM" id="CLU_1425057_0_0_2"/>
<dbReference type="Proteomes" id="UP000011645">
    <property type="component" value="Unassembled WGS sequence"/>
</dbReference>
<organism evidence="3 5">
    <name type="scientific">Halalkalicoccus jeotgali (strain DSM 18796 / CECT 7217 / JCM 14584 / KCTC 4019 / B3)</name>
    <dbReference type="NCBI Taxonomy" id="795797"/>
    <lineage>
        <taxon>Archaea</taxon>
        <taxon>Methanobacteriati</taxon>
        <taxon>Methanobacteriota</taxon>
        <taxon>Stenosarchaea group</taxon>
        <taxon>Halobacteria</taxon>
        <taxon>Halobacteriales</taxon>
        <taxon>Halococcaceae</taxon>
        <taxon>Halalkalicoccus</taxon>
    </lineage>
</organism>
<evidence type="ECO:0000313" key="6">
    <source>
        <dbReference type="Proteomes" id="UP000011645"/>
    </source>
</evidence>
<evidence type="ECO:0000313" key="4">
    <source>
        <dbReference type="EMBL" id="ELY40854.1"/>
    </source>
</evidence>
<proteinExistence type="predicted"/>
<geneLocation type="plasmid" evidence="3 5">
    <name>1</name>
</geneLocation>
<dbReference type="PATRIC" id="fig|795797.18.peg.3312"/>
<accession>D8JBR8</accession>
<evidence type="ECO:0000313" key="3">
    <source>
        <dbReference type="EMBL" id="ADJ16721.1"/>
    </source>
</evidence>
<feature type="transmembrane region" description="Helical" evidence="1">
    <location>
        <begin position="53"/>
        <end position="72"/>
    </location>
</feature>
<dbReference type="Proteomes" id="UP000000390">
    <property type="component" value="Plasmid 1"/>
</dbReference>
<dbReference type="InterPro" id="IPR000326">
    <property type="entry name" value="PAP2/HPO"/>
</dbReference>
<evidence type="ECO:0000256" key="1">
    <source>
        <dbReference type="SAM" id="Phobius"/>
    </source>
</evidence>
<dbReference type="KEGG" id="hje:HacjB3_16856"/>
<dbReference type="AlphaFoldDB" id="D8JBR8"/>
<feature type="domain" description="Phosphatidic acid phosphatase type 2/haloperoxidase" evidence="2">
    <location>
        <begin position="20"/>
        <end position="75"/>
    </location>
</feature>
<dbReference type="eggNOG" id="arCOG03058">
    <property type="taxonomic scope" value="Archaea"/>
</dbReference>
<keyword evidence="1" id="KW-0812">Transmembrane</keyword>
<dbReference type="Gene3D" id="1.20.144.10">
    <property type="entry name" value="Phosphatidic acid phosphatase type 2/haloperoxidase"/>
    <property type="match status" value="1"/>
</dbReference>
<keyword evidence="1" id="KW-0472">Membrane</keyword>
<evidence type="ECO:0000313" key="5">
    <source>
        <dbReference type="Proteomes" id="UP000000390"/>
    </source>
</evidence>
<dbReference type="InterPro" id="IPR036938">
    <property type="entry name" value="PAP2/HPO_sf"/>
</dbReference>
<dbReference type="GeneID" id="9421167"/>
<dbReference type="OrthoDB" id="10182at2157"/>
<evidence type="ECO:0000259" key="2">
    <source>
        <dbReference type="Pfam" id="PF01569"/>
    </source>
</evidence>
<sequence>MGFRAAMPSGVRWCGVGSRWWSEKANVRYAWLALASVVIVTVSLSRVVLGVHYVIDVVVGTVIGIVVLGGLYKITDHGSAPGRVLAFAAGIGVLGLIHGVTFDSVAAVGSAVGAWLTWRAIGDLTPAHPLNRREVVAGLAVFGLAGGFFALLYFLKPPLSVTFFGAAIAVGGVIGAPLIGNRFVVQSEER</sequence>
<keyword evidence="3" id="KW-0614">Plasmid</keyword>
<dbReference type="RefSeq" id="WP_008414147.1">
    <property type="nucleotide sequence ID" value="NC_014298.1"/>
</dbReference>
<feature type="transmembrane region" description="Helical" evidence="1">
    <location>
        <begin position="161"/>
        <end position="180"/>
    </location>
</feature>
<keyword evidence="1" id="KW-1133">Transmembrane helix</keyword>
<feature type="transmembrane region" description="Helical" evidence="1">
    <location>
        <begin position="135"/>
        <end position="154"/>
    </location>
</feature>
<dbReference type="EMBL" id="CP002063">
    <property type="protein sequence ID" value="ADJ16721.1"/>
    <property type="molecule type" value="Genomic_DNA"/>
</dbReference>